<feature type="domain" description="N-acetyltransferase" evidence="3">
    <location>
        <begin position="156"/>
        <end position="253"/>
    </location>
</feature>
<evidence type="ECO:0000256" key="2">
    <source>
        <dbReference type="ARBA" id="ARBA00023315"/>
    </source>
</evidence>
<dbReference type="Gene3D" id="3.40.630.30">
    <property type="match status" value="2"/>
</dbReference>
<dbReference type="AlphaFoldDB" id="K1TIH6"/>
<reference evidence="4" key="1">
    <citation type="journal article" date="2013" name="Environ. Microbiol.">
        <title>Microbiota from the distal guts of lean and obese adolescents exhibit partial functional redundancy besides clear differences in community structure.</title>
        <authorList>
            <person name="Ferrer M."/>
            <person name="Ruiz A."/>
            <person name="Lanza F."/>
            <person name="Haange S.B."/>
            <person name="Oberbach A."/>
            <person name="Till H."/>
            <person name="Bargiela R."/>
            <person name="Campoy C."/>
            <person name="Segura M.T."/>
            <person name="Richter M."/>
            <person name="von Bergen M."/>
            <person name="Seifert J."/>
            <person name="Suarez A."/>
        </authorList>
    </citation>
    <scope>NUCLEOTIDE SEQUENCE</scope>
</reference>
<evidence type="ECO:0000313" key="4">
    <source>
        <dbReference type="EMBL" id="EKC69588.1"/>
    </source>
</evidence>
<evidence type="ECO:0000256" key="1">
    <source>
        <dbReference type="ARBA" id="ARBA00022679"/>
    </source>
</evidence>
<keyword evidence="2" id="KW-0012">Acyltransferase</keyword>
<dbReference type="PANTHER" id="PTHR43800">
    <property type="entry name" value="PEPTIDYL-LYSINE N-ACETYLTRANSFERASE YJAB"/>
    <property type="match status" value="1"/>
</dbReference>
<proteinExistence type="predicted"/>
<dbReference type="PANTHER" id="PTHR43800:SF1">
    <property type="entry name" value="PEPTIDYL-LYSINE N-ACETYLTRANSFERASE YJAB"/>
    <property type="match status" value="1"/>
</dbReference>
<dbReference type="PROSITE" id="PS51186">
    <property type="entry name" value="GNAT"/>
    <property type="match status" value="2"/>
</dbReference>
<dbReference type="SUPFAM" id="SSF55729">
    <property type="entry name" value="Acyl-CoA N-acyltransferases (Nat)"/>
    <property type="match status" value="2"/>
</dbReference>
<name>K1TIH6_9ZZZZ</name>
<sequence>MNMSVIEKVGADKKRFIDLLLLADEQESMIDRYLDRGELFVCHGPDGGPTCVAVVTDEGNGVCELKNIAVVPSCWRKGYGRQMIEYLCCHYGGDFLFMTVGTGDSPQTISFYEHCGFSYSHSLPDFFTLNYDHPIAEGGKVLRDMLYFRRRIASCSVVRDAVRTEALLDQLLRLWEDSVRATHHFLTGDDVARLAPVVRQALASVAHLAVAWHAKRPVGFVGIEGRKIEMLFVAPTCLGCGFGRALADLAIRE</sequence>
<feature type="non-terminal residue" evidence="4">
    <location>
        <position position="253"/>
    </location>
</feature>
<dbReference type="InterPro" id="IPR016181">
    <property type="entry name" value="Acyl_CoA_acyltransferase"/>
</dbReference>
<feature type="domain" description="N-acetyltransferase" evidence="3">
    <location>
        <begin position="1"/>
        <end position="136"/>
    </location>
</feature>
<evidence type="ECO:0000259" key="3">
    <source>
        <dbReference type="PROSITE" id="PS51186"/>
    </source>
</evidence>
<dbReference type="EMBL" id="AJWZ01002936">
    <property type="protein sequence ID" value="EKC69588.1"/>
    <property type="molecule type" value="Genomic_DNA"/>
</dbReference>
<dbReference type="CDD" id="cd04301">
    <property type="entry name" value="NAT_SF"/>
    <property type="match status" value="2"/>
</dbReference>
<dbReference type="Pfam" id="PF13508">
    <property type="entry name" value="Acetyltransf_7"/>
    <property type="match status" value="1"/>
</dbReference>
<dbReference type="GO" id="GO:0016747">
    <property type="term" value="F:acyltransferase activity, transferring groups other than amino-acyl groups"/>
    <property type="evidence" value="ECO:0007669"/>
    <property type="project" value="InterPro"/>
</dbReference>
<organism evidence="4">
    <name type="scientific">human gut metagenome</name>
    <dbReference type="NCBI Taxonomy" id="408170"/>
    <lineage>
        <taxon>unclassified sequences</taxon>
        <taxon>metagenomes</taxon>
        <taxon>organismal metagenomes</taxon>
    </lineage>
</organism>
<comment type="caution">
    <text evidence="4">The sequence shown here is derived from an EMBL/GenBank/DDBJ whole genome shotgun (WGS) entry which is preliminary data.</text>
</comment>
<accession>K1TIH6</accession>
<protein>
    <submittedName>
        <fullName evidence="4">Acetyltransferase</fullName>
    </submittedName>
</protein>
<keyword evidence="1 4" id="KW-0808">Transferase</keyword>
<dbReference type="InterPro" id="IPR000182">
    <property type="entry name" value="GNAT_dom"/>
</dbReference>
<gene>
    <name evidence="4" type="ORF">OBE_04339</name>
</gene>